<evidence type="ECO:0000313" key="2">
    <source>
        <dbReference type="EMBL" id="GAA0250330.1"/>
    </source>
</evidence>
<gene>
    <name evidence="2" type="ORF">GCM10010492_58110</name>
</gene>
<keyword evidence="3" id="KW-1185">Reference proteome</keyword>
<accession>A0ABP3E5A5</accession>
<comment type="caution">
    <text evidence="2">The sequence shown here is derived from an EMBL/GenBank/DDBJ whole genome shotgun (WGS) entry which is preliminary data.</text>
</comment>
<evidence type="ECO:0000256" key="1">
    <source>
        <dbReference type="SAM" id="MobiDB-lite"/>
    </source>
</evidence>
<protein>
    <recommendedName>
        <fullName evidence="4">Sporulation protein</fullName>
    </recommendedName>
</protein>
<evidence type="ECO:0000313" key="3">
    <source>
        <dbReference type="Proteomes" id="UP001500416"/>
    </source>
</evidence>
<proteinExistence type="predicted"/>
<reference evidence="3" key="1">
    <citation type="journal article" date="2019" name="Int. J. Syst. Evol. Microbiol.">
        <title>The Global Catalogue of Microorganisms (GCM) 10K type strain sequencing project: providing services to taxonomists for standard genome sequencing and annotation.</title>
        <authorList>
            <consortium name="The Broad Institute Genomics Platform"/>
            <consortium name="The Broad Institute Genome Sequencing Center for Infectious Disease"/>
            <person name="Wu L."/>
            <person name="Ma J."/>
        </authorList>
    </citation>
    <scope>NUCLEOTIDE SEQUENCE [LARGE SCALE GENOMIC DNA]</scope>
    <source>
        <strain evidence="3">JCM 3380</strain>
    </source>
</reference>
<sequence>MKVLELAAAARDAVSVRRVYGEPYEKDGVTVIPAAAVSGGAGGGSGTDERGQTGEGGGIGVGGRPVGAYVIRGGQVSWRPAIDVNRLVGSLTLVAVAFLVARVRVARARATRS</sequence>
<organism evidence="2 3">
    <name type="scientific">Saccharothrix mutabilis subsp. mutabilis</name>
    <dbReference type="NCBI Taxonomy" id="66855"/>
    <lineage>
        <taxon>Bacteria</taxon>
        <taxon>Bacillati</taxon>
        <taxon>Actinomycetota</taxon>
        <taxon>Actinomycetes</taxon>
        <taxon>Pseudonocardiales</taxon>
        <taxon>Pseudonocardiaceae</taxon>
        <taxon>Saccharothrix</taxon>
    </lineage>
</organism>
<feature type="region of interest" description="Disordered" evidence="1">
    <location>
        <begin position="39"/>
        <end position="60"/>
    </location>
</feature>
<dbReference type="Proteomes" id="UP001500416">
    <property type="component" value="Unassembled WGS sequence"/>
</dbReference>
<evidence type="ECO:0008006" key="4">
    <source>
        <dbReference type="Google" id="ProtNLM"/>
    </source>
</evidence>
<name>A0ABP3E5A5_9PSEU</name>
<dbReference type="EMBL" id="BAAABU010000018">
    <property type="protein sequence ID" value="GAA0250330.1"/>
    <property type="molecule type" value="Genomic_DNA"/>
</dbReference>